<dbReference type="EMBL" id="FOEP01000003">
    <property type="protein sequence ID" value="SEP99848.1"/>
    <property type="molecule type" value="Genomic_DNA"/>
</dbReference>
<dbReference type="AlphaFoldDB" id="A0A1H9CGV8"/>
<evidence type="ECO:0000313" key="1">
    <source>
        <dbReference type="EMBL" id="SEP99848.1"/>
    </source>
</evidence>
<gene>
    <name evidence="1" type="ORF">SAMN04488092_103238</name>
</gene>
<keyword evidence="2" id="KW-1185">Reference proteome</keyword>
<dbReference type="STRING" id="657014.SAMN04488092_103238"/>
<dbReference type="InterPro" id="IPR025528">
    <property type="entry name" value="BrnA_antitoxin"/>
</dbReference>
<protein>
    <submittedName>
        <fullName evidence="1">BrnA antitoxin of type II toxin-antitoxin system</fullName>
    </submittedName>
</protein>
<sequence length="119" mass="13922">MTRKQIEYFDYMKTIMAQLEWDMHDEIYRNGRIPAAWHEIAQTRHAGKKTRITLCVEENVVRFFKSMGAGYQTRMNEVLAAWMYSRMAGLLSGRDTLPEFVDQERPQFAAPSTEEEPGL</sequence>
<proteinExistence type="predicted"/>
<evidence type="ECO:0000313" key="2">
    <source>
        <dbReference type="Proteomes" id="UP000198634"/>
    </source>
</evidence>
<organism evidence="1 2">
    <name type="scientific">Thalassovita taeanensis</name>
    <dbReference type="NCBI Taxonomy" id="657014"/>
    <lineage>
        <taxon>Bacteria</taxon>
        <taxon>Pseudomonadati</taxon>
        <taxon>Pseudomonadota</taxon>
        <taxon>Alphaproteobacteria</taxon>
        <taxon>Rhodobacterales</taxon>
        <taxon>Roseobacteraceae</taxon>
        <taxon>Thalassovita</taxon>
    </lineage>
</organism>
<dbReference type="Proteomes" id="UP000198634">
    <property type="component" value="Unassembled WGS sequence"/>
</dbReference>
<dbReference type="Pfam" id="PF14384">
    <property type="entry name" value="BrnA_antitoxin"/>
    <property type="match status" value="1"/>
</dbReference>
<name>A0A1H9CGV8_9RHOB</name>
<reference evidence="1 2" key="1">
    <citation type="submission" date="2016-10" db="EMBL/GenBank/DDBJ databases">
        <authorList>
            <person name="de Groot N.N."/>
        </authorList>
    </citation>
    <scope>NUCLEOTIDE SEQUENCE [LARGE SCALE GENOMIC DNA]</scope>
    <source>
        <strain evidence="1 2">DSM 22007</strain>
    </source>
</reference>
<accession>A0A1H9CGV8</accession>